<sequence length="382" mass="44453">MPDIGFNDNVAIGNRIFHVQTATNKAKGIVRCEIFEKGRLITVQTFNYERRKGEQAAPPEEHIKNFVRDVHQSTIDEIKFLFKVSDRISKAPNANALLKLGTLFLKHNLVTDALKTFKKVLEIDPKSNRALILLATAYTRLNRNDEAINLLNRVVKSGYNYADVYNKLGMAYTNKKNFIKALNYYQEALRINPNYHEAQYNTAITYLESIITQRESSYLPPPSIRIDRARQLLRKVKESSPLFTEEQFLSIEQHIDRSEFEKAIHLLVNQRERLFPQDTSSLISTSFYLKFMYDGVNLTEREIRQYEQELKDAIKVKPEYADLWNSLGVVHLIQCRNLFLQALNEFDRALEINPSYEKAMKNKKLVENDGKEFLILLRAILK</sequence>
<feature type="repeat" description="TPR" evidence="3">
    <location>
        <begin position="94"/>
        <end position="127"/>
    </location>
</feature>
<dbReference type="Proteomes" id="UP000886111">
    <property type="component" value="Unassembled WGS sequence"/>
</dbReference>
<protein>
    <submittedName>
        <fullName evidence="4">Tetratricopeptide repeat protein</fullName>
    </submittedName>
</protein>
<keyword evidence="2 3" id="KW-0802">TPR repeat</keyword>
<evidence type="ECO:0000256" key="1">
    <source>
        <dbReference type="ARBA" id="ARBA00022737"/>
    </source>
</evidence>
<dbReference type="SUPFAM" id="SSF48452">
    <property type="entry name" value="TPR-like"/>
    <property type="match status" value="1"/>
</dbReference>
<dbReference type="SMART" id="SM00028">
    <property type="entry name" value="TPR"/>
    <property type="match status" value="4"/>
</dbReference>
<dbReference type="PANTHER" id="PTHR44943:SF8">
    <property type="entry name" value="TPR REPEAT-CONTAINING PROTEIN MJ0263"/>
    <property type="match status" value="1"/>
</dbReference>
<proteinExistence type="predicted"/>
<accession>A0A7V5H2D7</accession>
<evidence type="ECO:0000256" key="3">
    <source>
        <dbReference type="PROSITE-ProRule" id="PRU00339"/>
    </source>
</evidence>
<name>A0A7V5H2D7_CALAY</name>
<dbReference type="PANTHER" id="PTHR44943">
    <property type="entry name" value="CELLULOSE SYNTHASE OPERON PROTEIN C"/>
    <property type="match status" value="1"/>
</dbReference>
<feature type="repeat" description="TPR" evidence="3">
    <location>
        <begin position="162"/>
        <end position="195"/>
    </location>
</feature>
<dbReference type="Pfam" id="PF14559">
    <property type="entry name" value="TPR_19"/>
    <property type="match status" value="1"/>
</dbReference>
<dbReference type="PROSITE" id="PS50293">
    <property type="entry name" value="TPR_REGION"/>
    <property type="match status" value="2"/>
</dbReference>
<gene>
    <name evidence="4" type="ORF">ENL21_01920</name>
</gene>
<dbReference type="InterPro" id="IPR011990">
    <property type="entry name" value="TPR-like_helical_dom_sf"/>
</dbReference>
<keyword evidence="1" id="KW-0677">Repeat</keyword>
<evidence type="ECO:0000256" key="2">
    <source>
        <dbReference type="ARBA" id="ARBA00022803"/>
    </source>
</evidence>
<dbReference type="AlphaFoldDB" id="A0A7V5H2D7"/>
<evidence type="ECO:0000313" key="4">
    <source>
        <dbReference type="EMBL" id="HHE54510.1"/>
    </source>
</evidence>
<dbReference type="InterPro" id="IPR051685">
    <property type="entry name" value="Ycf3/AcsC/BcsC/TPR_MFPF"/>
</dbReference>
<comment type="caution">
    <text evidence="4">The sequence shown here is derived from an EMBL/GenBank/DDBJ whole genome shotgun (WGS) entry which is preliminary data.</text>
</comment>
<organism evidence="4">
    <name type="scientific">Caldithrix abyssi</name>
    <dbReference type="NCBI Taxonomy" id="187145"/>
    <lineage>
        <taxon>Bacteria</taxon>
        <taxon>Pseudomonadati</taxon>
        <taxon>Calditrichota</taxon>
        <taxon>Calditrichia</taxon>
        <taxon>Calditrichales</taxon>
        <taxon>Calditrichaceae</taxon>
        <taxon>Caldithrix</taxon>
    </lineage>
</organism>
<dbReference type="InterPro" id="IPR019734">
    <property type="entry name" value="TPR_rpt"/>
</dbReference>
<dbReference type="PROSITE" id="PS50005">
    <property type="entry name" value="TPR"/>
    <property type="match status" value="2"/>
</dbReference>
<dbReference type="Gene3D" id="1.25.40.10">
    <property type="entry name" value="Tetratricopeptide repeat domain"/>
    <property type="match status" value="2"/>
</dbReference>
<dbReference type="EMBL" id="DRTD01000140">
    <property type="protein sequence ID" value="HHE54510.1"/>
    <property type="molecule type" value="Genomic_DNA"/>
</dbReference>
<reference evidence="4" key="1">
    <citation type="journal article" date="2020" name="mSystems">
        <title>Genome- and Community-Level Interaction Insights into Carbon Utilization and Element Cycling Functions of Hydrothermarchaeota in Hydrothermal Sediment.</title>
        <authorList>
            <person name="Zhou Z."/>
            <person name="Liu Y."/>
            <person name="Xu W."/>
            <person name="Pan J."/>
            <person name="Luo Z.H."/>
            <person name="Li M."/>
        </authorList>
    </citation>
    <scope>NUCLEOTIDE SEQUENCE [LARGE SCALE GENOMIC DNA]</scope>
    <source>
        <strain evidence="4">HyVt-76</strain>
    </source>
</reference>